<dbReference type="GO" id="GO:0005634">
    <property type="term" value="C:nucleus"/>
    <property type="evidence" value="ECO:0007669"/>
    <property type="project" value="TreeGrafter"/>
</dbReference>
<accession>A0A1I7XGK6</accession>
<name>A0A1I7XGK6_HETBA</name>
<protein>
    <submittedName>
        <fullName evidence="3">UPF0160 protein MYG1, mitochondrial</fullName>
    </submittedName>
</protein>
<dbReference type="GO" id="GO:0005737">
    <property type="term" value="C:cytoplasm"/>
    <property type="evidence" value="ECO:0007669"/>
    <property type="project" value="TreeGrafter"/>
</dbReference>
<evidence type="ECO:0000313" key="3">
    <source>
        <dbReference type="WBParaSite" id="Hba_16458"/>
    </source>
</evidence>
<comment type="similarity">
    <text evidence="1">Belongs to the MYG1 family.</text>
</comment>
<evidence type="ECO:0000313" key="2">
    <source>
        <dbReference type="Proteomes" id="UP000095283"/>
    </source>
</evidence>
<dbReference type="Pfam" id="PF03690">
    <property type="entry name" value="MYG1_exonuc"/>
    <property type="match status" value="1"/>
</dbReference>
<dbReference type="PANTHER" id="PTHR11215:SF1">
    <property type="entry name" value="MYG1 EXONUCLEASE"/>
    <property type="match status" value="1"/>
</dbReference>
<dbReference type="AlphaFoldDB" id="A0A1I7XGK6"/>
<reference evidence="3" key="1">
    <citation type="submission" date="2016-11" db="UniProtKB">
        <authorList>
            <consortium name="WormBaseParasite"/>
        </authorList>
    </citation>
    <scope>IDENTIFICATION</scope>
</reference>
<keyword evidence="2" id="KW-1185">Reference proteome</keyword>
<dbReference type="Proteomes" id="UP000095283">
    <property type="component" value="Unplaced"/>
</dbReference>
<proteinExistence type="inferred from homology"/>
<sequence>MVHTIGTHNGKFHCDEALACFMLKRLDRFSKYSIVRSREHSVLEKCEILVDVGGVYDHSKKRYDHHQKGFAVTMDSLGFLETTTKLSSAGLIYAHYGKQLIKEILGVSYDEKMIAIFFRKLYQTFIEAIDAVDNGIKQYDGLPRF</sequence>
<dbReference type="InterPro" id="IPR003226">
    <property type="entry name" value="MYG1_exonuclease"/>
</dbReference>
<dbReference type="WBParaSite" id="Hba_16458">
    <property type="protein sequence ID" value="Hba_16458"/>
    <property type="gene ID" value="Hba_16458"/>
</dbReference>
<dbReference type="PANTHER" id="PTHR11215">
    <property type="entry name" value="METAL DEPENDENT HYDROLASE - RELATED"/>
    <property type="match status" value="1"/>
</dbReference>
<organism evidence="2 3">
    <name type="scientific">Heterorhabditis bacteriophora</name>
    <name type="common">Entomopathogenic nematode worm</name>
    <dbReference type="NCBI Taxonomy" id="37862"/>
    <lineage>
        <taxon>Eukaryota</taxon>
        <taxon>Metazoa</taxon>
        <taxon>Ecdysozoa</taxon>
        <taxon>Nematoda</taxon>
        <taxon>Chromadorea</taxon>
        <taxon>Rhabditida</taxon>
        <taxon>Rhabditina</taxon>
        <taxon>Rhabditomorpha</taxon>
        <taxon>Strongyloidea</taxon>
        <taxon>Heterorhabditidae</taxon>
        <taxon>Heterorhabditis</taxon>
    </lineage>
</organism>
<evidence type="ECO:0000256" key="1">
    <source>
        <dbReference type="ARBA" id="ARBA00010105"/>
    </source>
</evidence>